<evidence type="ECO:0000256" key="1">
    <source>
        <dbReference type="ARBA" id="ARBA00007727"/>
    </source>
</evidence>
<organism evidence="4 5">
    <name type="scientific">Prymnesium parvum</name>
    <name type="common">Toxic golden alga</name>
    <dbReference type="NCBI Taxonomy" id="97485"/>
    <lineage>
        <taxon>Eukaryota</taxon>
        <taxon>Haptista</taxon>
        <taxon>Haptophyta</taxon>
        <taxon>Prymnesiophyceae</taxon>
        <taxon>Prymnesiales</taxon>
        <taxon>Prymnesiaceae</taxon>
        <taxon>Prymnesium</taxon>
    </lineage>
</organism>
<dbReference type="PANTHER" id="PTHR32285">
    <property type="entry name" value="PROTEIN TRICHOME BIREFRINGENCE-LIKE 9-RELATED"/>
    <property type="match status" value="1"/>
</dbReference>
<comment type="caution">
    <text evidence="4">The sequence shown here is derived from an EMBL/GenBank/DDBJ whole genome shotgun (WGS) entry which is preliminary data.</text>
</comment>
<dbReference type="GO" id="GO:0016413">
    <property type="term" value="F:O-acetyltransferase activity"/>
    <property type="evidence" value="ECO:0007669"/>
    <property type="project" value="InterPro"/>
</dbReference>
<sequence length="758" mass="82662">MALASPSPPPLAPAGLPLPILSTASPMRCRMLAFDDYHATSAHARPRCRLRLLLNHSTVGGCAAACAAQPYCEAATHVAPERGSPHGPCHARAGGSPATFGRAPRGEGKTTALYRRCESCGLQARLDAACAANGARTPACAPFVVARNRRVLHRKGRGLDDFEWECVERAPAEDFALACVDDRGAMSPCRVAHNTSATRNRGCRLTSSLHDLHRAGCAPPACLNTPGGMRSERTRLAANASRHATHRGARRKAGAAQAAEWALRSRNETAAAIARLAESGYMQCAEQHDELHDDCRRRRPARDWLRYAWRATAARPRRHAARPALSWWLDADEARDADAFDADAFVAALERIGAGREARRGGAHRPRPRREARAVVFVGDSTARQQAVSLCCLLQAAANRGASFKFRGMSSQPYMQVRCSLTSHDGAPLADVSYARIGRADELDPWRPSQHTPSLSPMLAAAIARAPTLLLVQLGPWDFEDGCADLHSLHDSLCNNSRPWLLDEFAKRWSLIAAAIDETYSRADRRARSLVVLRAETPRDFDGGTWREGGTCSREAPYERLTGLTAASRGGLDEWTGLDPSSMRFVVVAKNLVMDAVALQRLPWASVLDAYQIARLRPDAHPGPRRSIHNKHDCLHYCLPGLPDLLNGRLLALMHEHLAQARFLHAPPPSIESIEPQPPASEGEMPMPAHVVRSSSRPGRMIDRWNFDYEGKPFVQGAPPLLALRSRTTGEPTIIECPVLNSNPDGQVPLLGVCSDML</sequence>
<keyword evidence="5" id="KW-1185">Reference proteome</keyword>
<dbReference type="GO" id="GO:0005794">
    <property type="term" value="C:Golgi apparatus"/>
    <property type="evidence" value="ECO:0007669"/>
    <property type="project" value="TreeGrafter"/>
</dbReference>
<accession>A0AB34JHG2</accession>
<dbReference type="Pfam" id="PF13839">
    <property type="entry name" value="PC-Esterase"/>
    <property type="match status" value="1"/>
</dbReference>
<evidence type="ECO:0000259" key="3">
    <source>
        <dbReference type="Pfam" id="PF13839"/>
    </source>
</evidence>
<dbReference type="Proteomes" id="UP001515480">
    <property type="component" value="Unassembled WGS sequence"/>
</dbReference>
<protein>
    <recommendedName>
        <fullName evidence="3">Trichome birefringence-like C-terminal domain-containing protein</fullName>
    </recommendedName>
</protein>
<reference evidence="4 5" key="1">
    <citation type="journal article" date="2024" name="Science">
        <title>Giant polyketide synthase enzymes in the biosynthesis of giant marine polyether toxins.</title>
        <authorList>
            <person name="Fallon T.R."/>
            <person name="Shende V.V."/>
            <person name="Wierzbicki I.H."/>
            <person name="Pendleton A.L."/>
            <person name="Watervoot N.F."/>
            <person name="Auber R.P."/>
            <person name="Gonzalez D.J."/>
            <person name="Wisecaver J.H."/>
            <person name="Moore B.S."/>
        </authorList>
    </citation>
    <scope>NUCLEOTIDE SEQUENCE [LARGE SCALE GENOMIC DNA]</scope>
    <source>
        <strain evidence="4 5">12B1</strain>
    </source>
</reference>
<dbReference type="PANTHER" id="PTHR32285:SF324">
    <property type="entry name" value="PROTEIN TRICHOME BIREFRINGENCE-LIKE 25"/>
    <property type="match status" value="1"/>
</dbReference>
<feature type="region of interest" description="Disordered" evidence="2">
    <location>
        <begin position="83"/>
        <end position="106"/>
    </location>
</feature>
<comment type="similarity">
    <text evidence="1">Belongs to the PC-esterase family. TBL subfamily.</text>
</comment>
<dbReference type="AlphaFoldDB" id="A0AB34JHG2"/>
<dbReference type="EMBL" id="JBGBPQ010000008">
    <property type="protein sequence ID" value="KAL1520841.1"/>
    <property type="molecule type" value="Genomic_DNA"/>
</dbReference>
<name>A0AB34JHG2_PRYPA</name>
<evidence type="ECO:0000256" key="2">
    <source>
        <dbReference type="SAM" id="MobiDB-lite"/>
    </source>
</evidence>
<evidence type="ECO:0000313" key="4">
    <source>
        <dbReference type="EMBL" id="KAL1520841.1"/>
    </source>
</evidence>
<dbReference type="InterPro" id="IPR026057">
    <property type="entry name" value="TBL_C"/>
</dbReference>
<gene>
    <name evidence="4" type="ORF">AB1Y20_022402</name>
</gene>
<dbReference type="InterPro" id="IPR029962">
    <property type="entry name" value="TBL"/>
</dbReference>
<proteinExistence type="inferred from homology"/>
<evidence type="ECO:0000313" key="5">
    <source>
        <dbReference type="Proteomes" id="UP001515480"/>
    </source>
</evidence>
<feature type="domain" description="Trichome birefringence-like C-terminal" evidence="3">
    <location>
        <begin position="373"/>
        <end position="651"/>
    </location>
</feature>